<gene>
    <name evidence="3" type="ORF">SAMN04487966_10929</name>
</gene>
<dbReference type="PANTHER" id="PTHR12126:SF11">
    <property type="entry name" value="NADH DEHYDROGENASE [UBIQUINONE] 1 ALPHA SUBCOMPLEX SUBUNIT 9, MITOCHONDRIAL"/>
    <property type="match status" value="1"/>
</dbReference>
<evidence type="ECO:0000259" key="2">
    <source>
        <dbReference type="Pfam" id="PF13460"/>
    </source>
</evidence>
<dbReference type="EMBL" id="FPCG01000009">
    <property type="protein sequence ID" value="SFV23942.1"/>
    <property type="molecule type" value="Genomic_DNA"/>
</dbReference>
<keyword evidence="4" id="KW-1185">Reference proteome</keyword>
<sequence>MTSRHPASPLKIDLPDGQGRRVLVTGATGYIGGRLVPELLAAGFTVRVSARNLDDLRTRPWFDQVEHATADLQEPDEVRAAMQDVHTVYYLVHSMGGQGNDFIDRERQIAQTVASAAAQAGVQQIVYLGGLHPDRPLEELSDHMRSREQVAQVLLEGEVPAVAYRAGVVIGSGSVSFEMIRHLAERLPFMVGPDWLKNRIEPIAVRDVLYYLAHAGALAEPVNRTLEIGCGQDQTFASMLTDYAEVAGLSRRTVIPLPLPAQRLSGFWIGMVTPIPSGIALPLAASLAEDAVTHGHEVAEVIPDPPGGLTPYREACRRAIEKQTSGEVSTTWDHDVLASADPADPLPSDPDWAGHTVFTDIREHDGGASPEAVWRVIEGIGGQNGWYSPGWMWRMRGLMDQAVGGYGLARGRRDPEHLQVNDHVDWWRVEDIQPGRLLTLRAEMKAGGRAWLQLGVEGLPGGGSRYHQRAVFFPSGLLGRAYWRAIQPFHALIFPTMARNIMRAAEGGGRNKTPQGTDFRPREEFGSAGEVPHVGVEPA</sequence>
<dbReference type="InterPro" id="IPR016040">
    <property type="entry name" value="NAD(P)-bd_dom"/>
</dbReference>
<dbReference type="Proteomes" id="UP000198881">
    <property type="component" value="Unassembled WGS sequence"/>
</dbReference>
<reference evidence="3 4" key="1">
    <citation type="submission" date="2016-10" db="EMBL/GenBank/DDBJ databases">
        <authorList>
            <person name="de Groot N.N."/>
        </authorList>
    </citation>
    <scope>NUCLEOTIDE SEQUENCE [LARGE SCALE GENOMIC DNA]</scope>
    <source>
        <strain evidence="3 4">CGMCC 1.7054</strain>
    </source>
</reference>
<dbReference type="InterPro" id="IPR021295">
    <property type="entry name" value="DUF2867"/>
</dbReference>
<organism evidence="3 4">
    <name type="scientific">Micrococcus terreus</name>
    <dbReference type="NCBI Taxonomy" id="574650"/>
    <lineage>
        <taxon>Bacteria</taxon>
        <taxon>Bacillati</taxon>
        <taxon>Actinomycetota</taxon>
        <taxon>Actinomycetes</taxon>
        <taxon>Micrococcales</taxon>
        <taxon>Micrococcaceae</taxon>
        <taxon>Micrococcus</taxon>
    </lineage>
</organism>
<dbReference type="AlphaFoldDB" id="A0A1I7MPU6"/>
<dbReference type="OrthoDB" id="9774199at2"/>
<dbReference type="SUPFAM" id="SSF55961">
    <property type="entry name" value="Bet v1-like"/>
    <property type="match status" value="1"/>
</dbReference>
<name>A0A1I7MPU6_9MICC</name>
<dbReference type="RefSeq" id="WP_091698290.1">
    <property type="nucleotide sequence ID" value="NZ_FPCG01000009.1"/>
</dbReference>
<dbReference type="STRING" id="574650.SAMN04487966_10929"/>
<evidence type="ECO:0000313" key="4">
    <source>
        <dbReference type="Proteomes" id="UP000198881"/>
    </source>
</evidence>
<evidence type="ECO:0000256" key="1">
    <source>
        <dbReference type="SAM" id="MobiDB-lite"/>
    </source>
</evidence>
<proteinExistence type="predicted"/>
<dbReference type="Pfam" id="PF13460">
    <property type="entry name" value="NAD_binding_10"/>
    <property type="match status" value="1"/>
</dbReference>
<feature type="region of interest" description="Disordered" evidence="1">
    <location>
        <begin position="506"/>
        <end position="539"/>
    </location>
</feature>
<dbReference type="GO" id="GO:0044877">
    <property type="term" value="F:protein-containing complex binding"/>
    <property type="evidence" value="ECO:0007669"/>
    <property type="project" value="TreeGrafter"/>
</dbReference>
<dbReference type="Pfam" id="PF11066">
    <property type="entry name" value="DUF2867"/>
    <property type="match status" value="1"/>
</dbReference>
<feature type="domain" description="NAD(P)-binding" evidence="2">
    <location>
        <begin position="26"/>
        <end position="137"/>
    </location>
</feature>
<dbReference type="Gene3D" id="3.40.50.720">
    <property type="entry name" value="NAD(P)-binding Rossmann-like Domain"/>
    <property type="match status" value="1"/>
</dbReference>
<evidence type="ECO:0000313" key="3">
    <source>
        <dbReference type="EMBL" id="SFV23942.1"/>
    </source>
</evidence>
<dbReference type="InterPro" id="IPR036291">
    <property type="entry name" value="NAD(P)-bd_dom_sf"/>
</dbReference>
<dbReference type="SUPFAM" id="SSF51735">
    <property type="entry name" value="NAD(P)-binding Rossmann-fold domains"/>
    <property type="match status" value="1"/>
</dbReference>
<dbReference type="InterPro" id="IPR051207">
    <property type="entry name" value="ComplexI_NDUFA9_subunit"/>
</dbReference>
<dbReference type="PANTHER" id="PTHR12126">
    <property type="entry name" value="NADH-UBIQUINONE OXIDOREDUCTASE 39 KDA SUBUNIT-RELATED"/>
    <property type="match status" value="1"/>
</dbReference>
<protein>
    <submittedName>
        <fullName evidence="3">Uncharacterized conserved protein YbjT, contains NAD(P)-binding and DUF2867 domains</fullName>
    </submittedName>
</protein>
<accession>A0A1I7MPU6</accession>